<evidence type="ECO:0000256" key="10">
    <source>
        <dbReference type="RuleBase" id="RU000594"/>
    </source>
</evidence>
<dbReference type="PRINTS" id="PR00781">
    <property type="entry name" value="LIPOSIGPTASE"/>
</dbReference>
<keyword evidence="6 9" id="KW-0378">Hydrolase</keyword>
<proteinExistence type="inferred from homology"/>
<dbReference type="EC" id="3.4.23.36" evidence="9"/>
<evidence type="ECO:0000256" key="6">
    <source>
        <dbReference type="ARBA" id="ARBA00022801"/>
    </source>
</evidence>
<comment type="catalytic activity">
    <reaction evidence="9 10">
        <text>Release of signal peptides from bacterial membrane prolipoproteins. Hydrolyzes -Xaa-Yaa-Zaa-|-(S,diacylglyceryl)Cys-, in which Xaa is hydrophobic (preferably Leu), and Yaa (Ala or Ser) and Zaa (Gly or Ala) have small, neutral side chains.</text>
        <dbReference type="EC" id="3.4.23.36"/>
    </reaction>
</comment>
<dbReference type="GO" id="GO:0004190">
    <property type="term" value="F:aspartic-type endopeptidase activity"/>
    <property type="evidence" value="ECO:0007669"/>
    <property type="project" value="UniProtKB-UniRule"/>
</dbReference>
<evidence type="ECO:0000256" key="11">
    <source>
        <dbReference type="RuleBase" id="RU004181"/>
    </source>
</evidence>
<dbReference type="Proteomes" id="UP000463961">
    <property type="component" value="Chromosome"/>
</dbReference>
<keyword evidence="2 9" id="KW-1003">Cell membrane</keyword>
<comment type="similarity">
    <text evidence="1 9 11">Belongs to the peptidase A8 family.</text>
</comment>
<dbReference type="PANTHER" id="PTHR33695">
    <property type="entry name" value="LIPOPROTEIN SIGNAL PEPTIDASE"/>
    <property type="match status" value="1"/>
</dbReference>
<reference evidence="13" key="1">
    <citation type="submission" date="2020-01" db="EMBL/GenBank/DDBJ databases">
        <title>Phosphoaccumulans saitamaens gen. nov., sp. nov., a polyphosphate accumulating bacterium isolated from surface river water.</title>
        <authorList>
            <person name="Watanabe K."/>
            <person name="Suda W."/>
        </authorList>
    </citation>
    <scope>NUCLEOTIDE SEQUENCE [LARGE SCALE GENOMIC DNA]</scope>
    <source>
        <strain evidence="13">ICHIAU1</strain>
    </source>
</reference>
<evidence type="ECO:0000256" key="3">
    <source>
        <dbReference type="ARBA" id="ARBA00022670"/>
    </source>
</evidence>
<dbReference type="EMBL" id="AP022345">
    <property type="protein sequence ID" value="BBU69816.1"/>
    <property type="molecule type" value="Genomic_DNA"/>
</dbReference>
<accession>A0A7R6REY6</accession>
<dbReference type="HAMAP" id="MF_00161">
    <property type="entry name" value="LspA"/>
    <property type="match status" value="1"/>
</dbReference>
<dbReference type="RefSeq" id="WP_174237196.1">
    <property type="nucleotide sequence ID" value="NZ_AP022345.1"/>
</dbReference>
<keyword evidence="13" id="KW-1185">Reference proteome</keyword>
<keyword evidence="5 9" id="KW-0064">Aspartyl protease</keyword>
<dbReference type="PROSITE" id="PS00855">
    <property type="entry name" value="SPASE_II"/>
    <property type="match status" value="1"/>
</dbReference>
<dbReference type="GO" id="GO:0006508">
    <property type="term" value="P:proteolysis"/>
    <property type="evidence" value="ECO:0007669"/>
    <property type="project" value="UniProtKB-KW"/>
</dbReference>
<keyword evidence="4 9" id="KW-0812">Transmembrane</keyword>
<comment type="subcellular location">
    <subcellularLocation>
        <location evidence="9">Cell membrane</location>
        <topology evidence="9">Multi-pass membrane protein</topology>
    </subcellularLocation>
</comment>
<dbReference type="NCBIfam" id="TIGR00077">
    <property type="entry name" value="lspA"/>
    <property type="match status" value="1"/>
</dbReference>
<evidence type="ECO:0000256" key="7">
    <source>
        <dbReference type="ARBA" id="ARBA00022989"/>
    </source>
</evidence>
<evidence type="ECO:0000256" key="2">
    <source>
        <dbReference type="ARBA" id="ARBA00022475"/>
    </source>
</evidence>
<evidence type="ECO:0000256" key="1">
    <source>
        <dbReference type="ARBA" id="ARBA00006139"/>
    </source>
</evidence>
<evidence type="ECO:0000313" key="12">
    <source>
        <dbReference type="EMBL" id="BBU69816.1"/>
    </source>
</evidence>
<evidence type="ECO:0000256" key="5">
    <source>
        <dbReference type="ARBA" id="ARBA00022750"/>
    </source>
</evidence>
<dbReference type="InterPro" id="IPR001872">
    <property type="entry name" value="Peptidase_A8"/>
</dbReference>
<dbReference type="UniPathway" id="UPA00665"/>
<evidence type="ECO:0000256" key="9">
    <source>
        <dbReference type="HAMAP-Rule" id="MF_00161"/>
    </source>
</evidence>
<dbReference type="GO" id="GO:0005886">
    <property type="term" value="C:plasma membrane"/>
    <property type="evidence" value="ECO:0007669"/>
    <property type="project" value="UniProtKB-SubCell"/>
</dbReference>
<keyword evidence="7 9" id="KW-1133">Transmembrane helix</keyword>
<gene>
    <name evidence="9 12" type="primary">lspA</name>
    <name evidence="12" type="ORF">ICHIAU1_20990</name>
</gene>
<comment type="function">
    <text evidence="9 10">This protein specifically catalyzes the removal of signal peptides from prolipoproteins.</text>
</comment>
<keyword evidence="12" id="KW-0449">Lipoprotein</keyword>
<evidence type="ECO:0000256" key="4">
    <source>
        <dbReference type="ARBA" id="ARBA00022692"/>
    </source>
</evidence>
<feature type="transmembrane region" description="Helical" evidence="9">
    <location>
        <begin position="69"/>
        <end position="87"/>
    </location>
</feature>
<name>A0A7R6REY6_9RHOO</name>
<feature type="transmembrane region" description="Helical" evidence="9">
    <location>
        <begin position="93"/>
        <end position="112"/>
    </location>
</feature>
<feature type="transmembrane region" description="Helical" evidence="9">
    <location>
        <begin position="45"/>
        <end position="62"/>
    </location>
</feature>
<keyword evidence="3 9" id="KW-0645">Protease</keyword>
<protein>
    <recommendedName>
        <fullName evidence="9">Lipoprotein signal peptidase</fullName>
        <ecNumber evidence="9">3.4.23.36</ecNumber>
    </recommendedName>
    <alternativeName>
        <fullName evidence="9">Prolipoprotein signal peptidase</fullName>
    </alternativeName>
    <alternativeName>
        <fullName evidence="9">Signal peptidase II</fullName>
        <shortName evidence="9">SPase II</shortName>
    </alternativeName>
</protein>
<sequence>MRNRQNGALLFGVLVALAVIVLDQLSKLWIFNHFAPGESVAVTPFFNLVLVFNPGAAFSFLADHTGWQRWFFSVIALSISGWILWQLRSAKPGTGFSVALALIMGGALGNLVDRLLLGMVIDFIDVHAGGWHWPAFNVADSAVCVGAVLYVLCQSKSNQD</sequence>
<feature type="active site" evidence="9">
    <location>
        <position position="122"/>
    </location>
</feature>
<dbReference type="Pfam" id="PF01252">
    <property type="entry name" value="Peptidase_A8"/>
    <property type="match status" value="1"/>
</dbReference>
<evidence type="ECO:0000313" key="13">
    <source>
        <dbReference type="Proteomes" id="UP000463961"/>
    </source>
</evidence>
<evidence type="ECO:0000256" key="8">
    <source>
        <dbReference type="ARBA" id="ARBA00023136"/>
    </source>
</evidence>
<comment type="pathway">
    <text evidence="9">Protein modification; lipoprotein biosynthesis (signal peptide cleavage).</text>
</comment>
<feature type="active site" evidence="9">
    <location>
        <position position="140"/>
    </location>
</feature>
<keyword evidence="8 9" id="KW-0472">Membrane</keyword>
<dbReference type="PANTHER" id="PTHR33695:SF1">
    <property type="entry name" value="LIPOPROTEIN SIGNAL PEPTIDASE"/>
    <property type="match status" value="1"/>
</dbReference>
<organism evidence="12 13">
    <name type="scientific">Fluviibacter phosphoraccumulans</name>
    <dbReference type="NCBI Taxonomy" id="1751046"/>
    <lineage>
        <taxon>Bacteria</taxon>
        <taxon>Pseudomonadati</taxon>
        <taxon>Pseudomonadota</taxon>
        <taxon>Betaproteobacteria</taxon>
        <taxon>Rhodocyclales</taxon>
        <taxon>Fluviibacteraceae</taxon>
        <taxon>Fluviibacter</taxon>
    </lineage>
</organism>
<feature type="transmembrane region" description="Helical" evidence="9">
    <location>
        <begin position="7"/>
        <end position="25"/>
    </location>
</feature>
<dbReference type="AlphaFoldDB" id="A0A7R6REY6"/>